<proteinExistence type="predicted"/>
<protein>
    <submittedName>
        <fullName evidence="1">Uncharacterized protein</fullName>
    </submittedName>
</protein>
<organism evidence="1">
    <name type="scientific">marine metagenome</name>
    <dbReference type="NCBI Taxonomy" id="408172"/>
    <lineage>
        <taxon>unclassified sequences</taxon>
        <taxon>metagenomes</taxon>
        <taxon>ecological metagenomes</taxon>
    </lineage>
</organism>
<name>A0A382XVA6_9ZZZZ</name>
<accession>A0A382XVA6</accession>
<feature type="non-terminal residue" evidence="1">
    <location>
        <position position="27"/>
    </location>
</feature>
<gene>
    <name evidence="1" type="ORF">METZ01_LOCUS427830</name>
</gene>
<dbReference type="EMBL" id="UINC01170766">
    <property type="protein sequence ID" value="SVD74976.1"/>
    <property type="molecule type" value="Genomic_DNA"/>
</dbReference>
<feature type="non-terminal residue" evidence="1">
    <location>
        <position position="1"/>
    </location>
</feature>
<reference evidence="1" key="1">
    <citation type="submission" date="2018-05" db="EMBL/GenBank/DDBJ databases">
        <authorList>
            <person name="Lanie J.A."/>
            <person name="Ng W.-L."/>
            <person name="Kazmierczak K.M."/>
            <person name="Andrzejewski T.M."/>
            <person name="Davidsen T.M."/>
            <person name="Wayne K.J."/>
            <person name="Tettelin H."/>
            <person name="Glass J.I."/>
            <person name="Rusch D."/>
            <person name="Podicherti R."/>
            <person name="Tsui H.-C.T."/>
            <person name="Winkler M.E."/>
        </authorList>
    </citation>
    <scope>NUCLEOTIDE SEQUENCE</scope>
</reference>
<sequence>SRTAASADGLHRFENRKFEYWSNRWAI</sequence>
<dbReference type="AlphaFoldDB" id="A0A382XVA6"/>
<evidence type="ECO:0000313" key="1">
    <source>
        <dbReference type="EMBL" id="SVD74976.1"/>
    </source>
</evidence>